<dbReference type="SUPFAM" id="SSF48208">
    <property type="entry name" value="Six-hairpin glycosidases"/>
    <property type="match status" value="1"/>
</dbReference>
<dbReference type="Gene3D" id="2.60.420.10">
    <property type="entry name" value="Maltose phosphorylase, domain 3"/>
    <property type="match status" value="1"/>
</dbReference>
<feature type="domain" description="Alpha-L-rhamnosidase C-terminal" evidence="7">
    <location>
        <begin position="780"/>
        <end position="849"/>
    </location>
</feature>
<evidence type="ECO:0000313" key="9">
    <source>
        <dbReference type="Proteomes" id="UP000650466"/>
    </source>
</evidence>
<dbReference type="RefSeq" id="WP_188172503.1">
    <property type="nucleotide sequence ID" value="NZ_JACVVD010000001.1"/>
</dbReference>
<dbReference type="PANTHER" id="PTHR33307">
    <property type="entry name" value="ALPHA-RHAMNOSIDASE (EUROFUNG)"/>
    <property type="match status" value="1"/>
</dbReference>
<comment type="caution">
    <text evidence="8">The sequence shown here is derived from an EMBL/GenBank/DDBJ whole genome shotgun (WGS) entry which is preliminary data.</text>
</comment>
<dbReference type="InterPro" id="IPR035398">
    <property type="entry name" value="Bac_rhamnosid_C"/>
</dbReference>
<dbReference type="Pfam" id="PF08531">
    <property type="entry name" value="Bac_rhamnosid_N"/>
    <property type="match status" value="1"/>
</dbReference>
<sequence>MSLTIADCLTEYASNPLGIDVRRPRLFWKLESRRRSAVQAMYQVLVASSRERLDREEADMWDSGKTASDQSTHIEYAGETLRSGETYYWKVRVWDDLGVASDWSEPAFWSMGLLSRADWKAKWIGRKAEPEVELQPPPYLRKSFRIVKPVRRAIVYATALGLYDLRLNGQRIGALFAPGWTDYDTRVQVQAYDVTDELTVGENVFGVILGDGWFAGTVGFLGNHVYGERPFLLLQAKIEYDDGTSELIGSDSSWRTAKGPILYSDLIKGETYDARLELSGWDRAGYTAAGTWETPDVRSGYNGLLVGTAEPPVRIMQTRKPVSIRRTETGTYIYDMGQNMVGWTELKVQGPQGVKVTVSHAEMLNPDGSLYLDNLREAVQQDHYMLKGDGEERYEPHFTFHGFRYVELIGYPGEPDLESIIGKVVHSDMPETGRLETNDPMVNRLYANITWGQRGNFLSVPTDCPQRDERLGWTGDAQIFARTAAYNMNVSRFFTKYIQDMVDSQQPSGAFADVAPDAGWIRHKMWNTNLNWFAPDNAGWGDAGVIIPWTLYLMYGDIRILESNYKAMASWVEYLRDNSEDFVRPDYANYGDWLSIDADTPKEVLATAYFAYSAKLLARIAGVIGRKPDLIRYEAMFASIAKAFRDTFVDGDGRIRGETQAVYVLALQFGLLTEEQNKQAAEHLSADIRARGDRLSTGFLGVGYLLPALTDHHKLDVAYTLLTQEDFPSWMYSIKHGATTIWERWDGWTDHNGFQTPSMNSFNHYSLGSVGEWMFRYMAGIEADPAEPGFKHTIIRPRPGGRLKWVKAAYDSLYGRIEVAWSVSEQKTFRLEVTIPVNTTATVYVPGSVSAIDGTRIEAGVGAVEGCRLLDLTAGESRLKLGSGRYTFESDLITLEASV</sequence>
<dbReference type="AlphaFoldDB" id="A0A926KJZ6"/>
<comment type="catalytic activity">
    <reaction evidence="1">
        <text>Hydrolysis of terminal non-reducing alpha-L-rhamnose residues in alpha-L-rhamnosides.</text>
        <dbReference type="EC" id="3.2.1.40"/>
    </reaction>
</comment>
<dbReference type="Pfam" id="PF25788">
    <property type="entry name" value="Ig_Rha78A_N"/>
    <property type="match status" value="1"/>
</dbReference>
<dbReference type="PANTHER" id="PTHR33307:SF6">
    <property type="entry name" value="ALPHA-RHAMNOSIDASE (EUROFUNG)-RELATED"/>
    <property type="match status" value="1"/>
</dbReference>
<dbReference type="GO" id="GO:0005975">
    <property type="term" value="P:carbohydrate metabolic process"/>
    <property type="evidence" value="ECO:0007669"/>
    <property type="project" value="InterPro"/>
</dbReference>
<dbReference type="InterPro" id="IPR008902">
    <property type="entry name" value="Rhamnosid_concanavalin"/>
</dbReference>
<organism evidence="8 9">
    <name type="scientific">Paenibacillus sedimenti</name>
    <dbReference type="NCBI Taxonomy" id="2770274"/>
    <lineage>
        <taxon>Bacteria</taxon>
        <taxon>Bacillati</taxon>
        <taxon>Bacillota</taxon>
        <taxon>Bacilli</taxon>
        <taxon>Bacillales</taxon>
        <taxon>Paenibacillaceae</taxon>
        <taxon>Paenibacillus</taxon>
    </lineage>
</organism>
<feature type="domain" description="Bacterial alpha-L-rhamnosidase N-terminal" evidence="5">
    <location>
        <begin position="148"/>
        <end position="317"/>
    </location>
</feature>
<dbReference type="Pfam" id="PF17390">
    <property type="entry name" value="Bac_rhamnosid_C"/>
    <property type="match status" value="1"/>
</dbReference>
<evidence type="ECO:0000259" key="6">
    <source>
        <dbReference type="Pfam" id="PF17389"/>
    </source>
</evidence>
<evidence type="ECO:0000259" key="4">
    <source>
        <dbReference type="Pfam" id="PF05592"/>
    </source>
</evidence>
<dbReference type="InterPro" id="IPR013737">
    <property type="entry name" value="Bac_rhamnosid_N"/>
</dbReference>
<dbReference type="InterPro" id="IPR012341">
    <property type="entry name" value="6hp_glycosidase-like_sf"/>
</dbReference>
<evidence type="ECO:0000259" key="7">
    <source>
        <dbReference type="Pfam" id="PF17390"/>
    </source>
</evidence>
<feature type="domain" description="Alpha-L-rhamnosidase six-hairpin glycosidase" evidence="6">
    <location>
        <begin position="431"/>
        <end position="777"/>
    </location>
</feature>
<evidence type="ECO:0000256" key="3">
    <source>
        <dbReference type="ARBA" id="ARBA00022801"/>
    </source>
</evidence>
<evidence type="ECO:0000256" key="1">
    <source>
        <dbReference type="ARBA" id="ARBA00001445"/>
    </source>
</evidence>
<dbReference type="EC" id="3.2.1.40" evidence="2"/>
<gene>
    <name evidence="8" type="ORF">ICC18_00915</name>
</gene>
<evidence type="ECO:0000259" key="5">
    <source>
        <dbReference type="Pfam" id="PF08531"/>
    </source>
</evidence>
<protein>
    <recommendedName>
        <fullName evidence="2">alpha-L-rhamnosidase</fullName>
        <ecNumber evidence="2">3.2.1.40</ecNumber>
    </recommendedName>
</protein>
<dbReference type="InterPro" id="IPR008928">
    <property type="entry name" value="6-hairpin_glycosidase_sf"/>
</dbReference>
<dbReference type="Pfam" id="PF17389">
    <property type="entry name" value="Bac_rhamnosid6H"/>
    <property type="match status" value="1"/>
</dbReference>
<dbReference type="PIRSF" id="PIRSF010631">
    <property type="entry name" value="A-rhamnsds"/>
    <property type="match status" value="1"/>
</dbReference>
<dbReference type="Proteomes" id="UP000650466">
    <property type="component" value="Unassembled WGS sequence"/>
</dbReference>
<evidence type="ECO:0000256" key="2">
    <source>
        <dbReference type="ARBA" id="ARBA00012652"/>
    </source>
</evidence>
<dbReference type="Gene3D" id="1.50.10.10">
    <property type="match status" value="1"/>
</dbReference>
<dbReference type="InterPro" id="IPR035396">
    <property type="entry name" value="Bac_rhamnosid6H"/>
</dbReference>
<keyword evidence="9" id="KW-1185">Reference proteome</keyword>
<feature type="domain" description="Alpha-L-rhamnosidase concanavalin-like" evidence="4">
    <location>
        <begin position="326"/>
        <end position="426"/>
    </location>
</feature>
<dbReference type="Gene3D" id="2.60.120.260">
    <property type="entry name" value="Galactose-binding domain-like"/>
    <property type="match status" value="2"/>
</dbReference>
<proteinExistence type="predicted"/>
<dbReference type="Gene3D" id="2.60.40.10">
    <property type="entry name" value="Immunoglobulins"/>
    <property type="match status" value="1"/>
</dbReference>
<evidence type="ECO:0000313" key="8">
    <source>
        <dbReference type="EMBL" id="MBD0378682.1"/>
    </source>
</evidence>
<accession>A0A926KJZ6</accession>
<dbReference type="Pfam" id="PF05592">
    <property type="entry name" value="Bac_rhamnosid"/>
    <property type="match status" value="1"/>
</dbReference>
<dbReference type="InterPro" id="IPR013783">
    <property type="entry name" value="Ig-like_fold"/>
</dbReference>
<dbReference type="InterPro" id="IPR016007">
    <property type="entry name" value="Alpha_rhamnosid"/>
</dbReference>
<name>A0A926KJZ6_9BACL</name>
<dbReference type="GO" id="GO:0030596">
    <property type="term" value="F:alpha-L-rhamnosidase activity"/>
    <property type="evidence" value="ECO:0007669"/>
    <property type="project" value="UniProtKB-EC"/>
</dbReference>
<keyword evidence="3 8" id="KW-0378">Hydrolase</keyword>
<reference evidence="8" key="1">
    <citation type="submission" date="2020-09" db="EMBL/GenBank/DDBJ databases">
        <title>Draft Genome Sequence of Paenibacillus sp. WST5.</title>
        <authorList>
            <person name="Bao Z."/>
        </authorList>
    </citation>
    <scope>NUCLEOTIDE SEQUENCE</scope>
    <source>
        <strain evidence="8">WST5</strain>
    </source>
</reference>
<dbReference type="EMBL" id="JACVVD010000001">
    <property type="protein sequence ID" value="MBD0378682.1"/>
    <property type="molecule type" value="Genomic_DNA"/>
</dbReference>